<evidence type="ECO:0000313" key="2">
    <source>
        <dbReference type="Proteomes" id="UP000218595"/>
    </source>
</evidence>
<sequence>MAATIAFCEINSQRADIGVGRDEDAVPLSGWQHAFGFNLVQQLLSDTVAEHVSRDLIEHLGHPVFVL</sequence>
<accession>A0ABM7RUF2</accession>
<dbReference type="Proteomes" id="UP000218595">
    <property type="component" value="Chromosome"/>
</dbReference>
<reference evidence="1 2" key="1">
    <citation type="submission" date="2016-04" db="EMBL/GenBank/DDBJ databases">
        <title>Complete genome sequence of Pseudomonas sp. LAB-08 isolated from TCE contaminated aquifer soil.</title>
        <authorList>
            <person name="Dohra H."/>
            <person name="Suzuki K."/>
            <person name="Fatma A."/>
            <person name="Inuzuka Y."/>
            <person name="Honjo M."/>
            <person name="Tashiro Y."/>
            <person name="Futamata H."/>
        </authorList>
    </citation>
    <scope>NUCLEOTIDE SEQUENCE [LARGE SCALE GENOMIC DNA]</scope>
    <source>
        <strain evidence="1 2">LAB-08</strain>
    </source>
</reference>
<evidence type="ECO:0000313" key="1">
    <source>
        <dbReference type="EMBL" id="BCX69374.1"/>
    </source>
</evidence>
<keyword evidence="2" id="KW-1185">Reference proteome</keyword>
<name>A0ABM7RUF2_9PSED</name>
<dbReference type="EMBL" id="AP017423">
    <property type="protein sequence ID" value="BCX69374.1"/>
    <property type="molecule type" value="Genomic_DNA"/>
</dbReference>
<dbReference type="RefSeq" id="WP_172901579.1">
    <property type="nucleotide sequence ID" value="NZ_AP017423.2"/>
</dbReference>
<proteinExistence type="predicted"/>
<protein>
    <submittedName>
        <fullName evidence="1">Uncharacterized protein</fullName>
    </submittedName>
</protein>
<organism evidence="1 2">
    <name type="scientific">Pseudomonas izuensis</name>
    <dbReference type="NCBI Taxonomy" id="2684212"/>
    <lineage>
        <taxon>Bacteria</taxon>
        <taxon>Pseudomonadati</taxon>
        <taxon>Pseudomonadota</taxon>
        <taxon>Gammaproteobacteria</taxon>
        <taxon>Pseudomonadales</taxon>
        <taxon>Pseudomonadaceae</taxon>
        <taxon>Pseudomonas</taxon>
    </lineage>
</organism>
<gene>
    <name evidence="1" type="ORF">LAB08_R40160</name>
</gene>